<comment type="caution">
    <text evidence="10">The sequence shown here is derived from an EMBL/GenBank/DDBJ whole genome shotgun (WGS) entry which is preliminary data.</text>
</comment>
<sequence>MAMASLVLISMFIFAFCDAAFYLSNTNITEICEIKEDSCEVYFDSKKIEGLLENEPDSVTIIDNEEFNTIKQSCFLSSRFWNNKYGFIYPGTLWCGRGTKADNYTQLGVHSKEDSCCREHDNCPNSLVSGQCKAGICNKSRITRSHCDCDRKFQQCLQNSATETGNLIGAIFFNIAQIFCIREIPRCPERARVLVDQESRILSCPYEFSLSDKYIFSTPFYTVKNRKAYYVNMVLRKLSLGKK</sequence>
<dbReference type="InterPro" id="IPR033113">
    <property type="entry name" value="PLA2_histidine"/>
</dbReference>
<dbReference type="SUPFAM" id="SSF48619">
    <property type="entry name" value="Phospholipase A2, PLA2"/>
    <property type="match status" value="1"/>
</dbReference>
<reference evidence="10 11" key="1">
    <citation type="submission" date="2015-09" db="EMBL/GenBank/DDBJ databases">
        <title>Draft genome of the scarab beetle Oryctes borbonicus.</title>
        <authorList>
            <person name="Meyer J.M."/>
            <person name="Markov G.V."/>
            <person name="Baskaran P."/>
            <person name="Herrmann M."/>
            <person name="Sommer R.J."/>
            <person name="Roedelsperger C."/>
        </authorList>
    </citation>
    <scope>NUCLEOTIDE SEQUENCE [LARGE SCALE GENOMIC DNA]</scope>
    <source>
        <strain evidence="10">OB123</strain>
        <tissue evidence="10">Whole animal</tissue>
    </source>
</reference>
<dbReference type="GO" id="GO:0005576">
    <property type="term" value="C:extracellular region"/>
    <property type="evidence" value="ECO:0007669"/>
    <property type="project" value="UniProtKB-SubCell"/>
</dbReference>
<dbReference type="OrthoDB" id="8187220at2759"/>
<keyword evidence="11" id="KW-1185">Reference proteome</keyword>
<dbReference type="GO" id="GO:0016042">
    <property type="term" value="P:lipid catabolic process"/>
    <property type="evidence" value="ECO:0007669"/>
    <property type="project" value="UniProtKB-KW"/>
</dbReference>
<dbReference type="EMBL" id="LJIG01002811">
    <property type="protein sequence ID" value="KRT84129.1"/>
    <property type="molecule type" value="Genomic_DNA"/>
</dbReference>
<evidence type="ECO:0000256" key="1">
    <source>
        <dbReference type="ARBA" id="ARBA00001913"/>
    </source>
</evidence>
<feature type="chain" id="PRO_5006668489" description="phospholipase A2" evidence="8">
    <location>
        <begin position="20"/>
        <end position="243"/>
    </location>
</feature>
<evidence type="ECO:0000259" key="9">
    <source>
        <dbReference type="Pfam" id="PF05826"/>
    </source>
</evidence>
<evidence type="ECO:0000256" key="2">
    <source>
        <dbReference type="ARBA" id="ARBA00004613"/>
    </source>
</evidence>
<dbReference type="PROSITE" id="PS00118">
    <property type="entry name" value="PA2_HIS"/>
    <property type="match status" value="1"/>
</dbReference>
<keyword evidence="4" id="KW-0964">Secreted</keyword>
<dbReference type="Pfam" id="PF05826">
    <property type="entry name" value="Phospholip_A2_2"/>
    <property type="match status" value="1"/>
</dbReference>
<dbReference type="GO" id="GO:0004623">
    <property type="term" value="F:phospholipase A2 activity"/>
    <property type="evidence" value="ECO:0007669"/>
    <property type="project" value="UniProtKB-EC"/>
</dbReference>
<keyword evidence="6" id="KW-0443">Lipid metabolism</keyword>
<dbReference type="Proteomes" id="UP000051574">
    <property type="component" value="Unassembled WGS sequence"/>
</dbReference>
<comment type="cofactor">
    <cofactor evidence="1">
        <name>Ca(2+)</name>
        <dbReference type="ChEBI" id="CHEBI:29108"/>
    </cofactor>
</comment>
<dbReference type="InterPro" id="IPR016090">
    <property type="entry name" value="PLA2-like_dom"/>
</dbReference>
<evidence type="ECO:0000256" key="3">
    <source>
        <dbReference type="ARBA" id="ARBA00013278"/>
    </source>
</evidence>
<accession>A0A0T6B9W9</accession>
<feature type="domain" description="Phospholipase A2-like central" evidence="9">
    <location>
        <begin position="88"/>
        <end position="182"/>
    </location>
</feature>
<dbReference type="EC" id="3.1.1.4" evidence="3"/>
<dbReference type="GO" id="GO:0006644">
    <property type="term" value="P:phospholipid metabolic process"/>
    <property type="evidence" value="ECO:0007669"/>
    <property type="project" value="InterPro"/>
</dbReference>
<dbReference type="AlphaFoldDB" id="A0A0T6B9W9"/>
<evidence type="ECO:0000313" key="11">
    <source>
        <dbReference type="Proteomes" id="UP000051574"/>
    </source>
</evidence>
<keyword evidence="5" id="KW-0442">Lipid degradation</keyword>
<evidence type="ECO:0000256" key="8">
    <source>
        <dbReference type="SAM" id="SignalP"/>
    </source>
</evidence>
<gene>
    <name evidence="10" type="ORF">AMK59_1320</name>
</gene>
<comment type="subcellular location">
    <subcellularLocation>
        <location evidence="2">Secreted</location>
    </subcellularLocation>
</comment>
<dbReference type="InterPro" id="IPR036444">
    <property type="entry name" value="PLipase_A2_dom_sf"/>
</dbReference>
<evidence type="ECO:0000256" key="7">
    <source>
        <dbReference type="ARBA" id="ARBA00029903"/>
    </source>
</evidence>
<evidence type="ECO:0000256" key="6">
    <source>
        <dbReference type="ARBA" id="ARBA00023098"/>
    </source>
</evidence>
<evidence type="ECO:0000256" key="4">
    <source>
        <dbReference type="ARBA" id="ARBA00022525"/>
    </source>
</evidence>
<name>A0A0T6B9W9_9SCAR</name>
<evidence type="ECO:0000256" key="5">
    <source>
        <dbReference type="ARBA" id="ARBA00022963"/>
    </source>
</evidence>
<dbReference type="CDD" id="cd04704">
    <property type="entry name" value="PLA2_bee_venom_like"/>
    <property type="match status" value="1"/>
</dbReference>
<organism evidence="10 11">
    <name type="scientific">Oryctes borbonicus</name>
    <dbReference type="NCBI Taxonomy" id="1629725"/>
    <lineage>
        <taxon>Eukaryota</taxon>
        <taxon>Metazoa</taxon>
        <taxon>Ecdysozoa</taxon>
        <taxon>Arthropoda</taxon>
        <taxon>Hexapoda</taxon>
        <taxon>Insecta</taxon>
        <taxon>Pterygota</taxon>
        <taxon>Neoptera</taxon>
        <taxon>Endopterygota</taxon>
        <taxon>Coleoptera</taxon>
        <taxon>Polyphaga</taxon>
        <taxon>Scarabaeiformia</taxon>
        <taxon>Scarabaeidae</taxon>
        <taxon>Dynastinae</taxon>
        <taxon>Oryctes</taxon>
    </lineage>
</organism>
<dbReference type="GO" id="GO:0050482">
    <property type="term" value="P:arachidonate secretion"/>
    <property type="evidence" value="ECO:0007669"/>
    <property type="project" value="InterPro"/>
</dbReference>
<evidence type="ECO:0000313" key="10">
    <source>
        <dbReference type="EMBL" id="KRT84129.1"/>
    </source>
</evidence>
<protein>
    <recommendedName>
        <fullName evidence="3">phospholipase A2</fullName>
        <ecNumber evidence="3">3.1.1.4</ecNumber>
    </recommendedName>
    <alternativeName>
        <fullName evidence="7">Phosphatidylcholine 2-acylhydrolase</fullName>
    </alternativeName>
</protein>
<dbReference type="PANTHER" id="PTHR12253">
    <property type="entry name" value="RH14732P"/>
    <property type="match status" value="1"/>
</dbReference>
<keyword evidence="8" id="KW-0732">Signal</keyword>
<dbReference type="Gene3D" id="1.20.90.10">
    <property type="entry name" value="Phospholipase A2 domain"/>
    <property type="match status" value="1"/>
</dbReference>
<feature type="signal peptide" evidence="8">
    <location>
        <begin position="1"/>
        <end position="19"/>
    </location>
</feature>
<proteinExistence type="predicted"/>